<gene>
    <name evidence="2" type="ORF">ACFSYC_07280</name>
</gene>
<keyword evidence="3" id="KW-1185">Reference proteome</keyword>
<feature type="chain" id="PRO_5045222692" description="Alpha-L-arabinofuranosidase" evidence="1">
    <location>
        <begin position="23"/>
        <end position="496"/>
    </location>
</feature>
<dbReference type="SUPFAM" id="SSF51445">
    <property type="entry name" value="(Trans)glycosidases"/>
    <property type="match status" value="1"/>
</dbReference>
<evidence type="ECO:0000313" key="3">
    <source>
        <dbReference type="Proteomes" id="UP001597601"/>
    </source>
</evidence>
<dbReference type="Proteomes" id="UP001597601">
    <property type="component" value="Unassembled WGS sequence"/>
</dbReference>
<comment type="caution">
    <text evidence="2">The sequence shown here is derived from an EMBL/GenBank/DDBJ whole genome shotgun (WGS) entry which is preliminary data.</text>
</comment>
<dbReference type="RefSeq" id="WP_377125063.1">
    <property type="nucleotide sequence ID" value="NZ_JBHUON010000006.1"/>
</dbReference>
<dbReference type="EMBL" id="JBHUON010000006">
    <property type="protein sequence ID" value="MFD2864489.1"/>
    <property type="molecule type" value="Genomic_DNA"/>
</dbReference>
<keyword evidence="1" id="KW-0732">Signal</keyword>
<dbReference type="InterPro" id="IPR017853">
    <property type="entry name" value="GH"/>
</dbReference>
<sequence length="496" mass="56214">MSKYLLSILYLAAWLLSGNAHGQVVIKVRPAESLATSYLGNGVQWDPYETKDLSDADWQKTYKRLDFMKLGFARVVINASLYCKTAPIGERPVYDFNSPTARVLYKILDYCQSRNVTVVLGEWGDPSGKGGAVDRTRKQLRFDGIQEYDARWTFIIGDFLTHLVNQKKYTCIKYYNLGNEPNGDWMYTESFATWKTSILNLDTELKARNLRDQIKIVGPDVAWNNEWIKQIIADKKLAGVIDAYEVHYYATAQEINGAGFEKEMAYYRNYISDNDPKGKDKIFFLGEAGMLEGKSKTIDQQKMIGTFQYGVWMVDYAVQSMQAGQSGMIAWSLDDAMHVASRKSNNGDLNDYEWKEWGLWDSFGEEKGKPELEKLRPWYYTWSLLSKYIPAGSKILKTDSTGVSGLRCAAATFNDNGKTGYTFVIVNATETANQVNLQLPGDTKLTLHQFNYFENDMVKDAGGYPLEKRTIKNTLLGKGIKISLPSKGVVIFTTLK</sequence>
<protein>
    <recommendedName>
        <fullName evidence="4">Alpha-L-arabinofuranosidase</fullName>
    </recommendedName>
</protein>
<name>A0ABW5XL92_9SPHI</name>
<evidence type="ECO:0000313" key="2">
    <source>
        <dbReference type="EMBL" id="MFD2864489.1"/>
    </source>
</evidence>
<reference evidence="3" key="1">
    <citation type="journal article" date="2019" name="Int. J. Syst. Evol. Microbiol.">
        <title>The Global Catalogue of Microorganisms (GCM) 10K type strain sequencing project: providing services to taxonomists for standard genome sequencing and annotation.</title>
        <authorList>
            <consortium name="The Broad Institute Genomics Platform"/>
            <consortium name="The Broad Institute Genome Sequencing Center for Infectious Disease"/>
            <person name="Wu L."/>
            <person name="Ma J."/>
        </authorList>
    </citation>
    <scope>NUCLEOTIDE SEQUENCE [LARGE SCALE GENOMIC DNA]</scope>
    <source>
        <strain evidence="3">KCTC 52232</strain>
    </source>
</reference>
<evidence type="ECO:0008006" key="4">
    <source>
        <dbReference type="Google" id="ProtNLM"/>
    </source>
</evidence>
<feature type="signal peptide" evidence="1">
    <location>
        <begin position="1"/>
        <end position="22"/>
    </location>
</feature>
<accession>A0ABW5XL92</accession>
<evidence type="ECO:0000256" key="1">
    <source>
        <dbReference type="SAM" id="SignalP"/>
    </source>
</evidence>
<dbReference type="Gene3D" id="3.20.20.80">
    <property type="entry name" value="Glycosidases"/>
    <property type="match status" value="1"/>
</dbReference>
<proteinExistence type="predicted"/>
<organism evidence="2 3">
    <name type="scientific">Mucilaginibacter antarcticus</name>
    <dbReference type="NCBI Taxonomy" id="1855725"/>
    <lineage>
        <taxon>Bacteria</taxon>
        <taxon>Pseudomonadati</taxon>
        <taxon>Bacteroidota</taxon>
        <taxon>Sphingobacteriia</taxon>
        <taxon>Sphingobacteriales</taxon>
        <taxon>Sphingobacteriaceae</taxon>
        <taxon>Mucilaginibacter</taxon>
    </lineage>
</organism>